<name>A0A383AHR9_9ZZZZ</name>
<dbReference type="EMBL" id="UINC01192290">
    <property type="protein sequence ID" value="SVE07367.1"/>
    <property type="molecule type" value="Genomic_DNA"/>
</dbReference>
<evidence type="ECO:0000313" key="2">
    <source>
        <dbReference type="EMBL" id="SVE07367.1"/>
    </source>
</evidence>
<feature type="non-terminal residue" evidence="2">
    <location>
        <position position="1"/>
    </location>
</feature>
<evidence type="ECO:0000256" key="1">
    <source>
        <dbReference type="SAM" id="MobiDB-lite"/>
    </source>
</evidence>
<proteinExistence type="predicted"/>
<feature type="region of interest" description="Disordered" evidence="1">
    <location>
        <begin position="1"/>
        <end position="33"/>
    </location>
</feature>
<organism evidence="2">
    <name type="scientific">marine metagenome</name>
    <dbReference type="NCBI Taxonomy" id="408172"/>
    <lineage>
        <taxon>unclassified sequences</taxon>
        <taxon>metagenomes</taxon>
        <taxon>ecological metagenomes</taxon>
    </lineage>
</organism>
<sequence>GGDSGVWDGDRVERREEGVAGGLGGCPRAQYDL</sequence>
<reference evidence="2" key="1">
    <citation type="submission" date="2018-05" db="EMBL/GenBank/DDBJ databases">
        <authorList>
            <person name="Lanie J.A."/>
            <person name="Ng W.-L."/>
            <person name="Kazmierczak K.M."/>
            <person name="Andrzejewski T.M."/>
            <person name="Davidsen T.M."/>
            <person name="Wayne K.J."/>
            <person name="Tettelin H."/>
            <person name="Glass J.I."/>
            <person name="Rusch D."/>
            <person name="Podicherti R."/>
            <person name="Tsui H.-C.T."/>
            <person name="Winkler M.E."/>
        </authorList>
    </citation>
    <scope>NUCLEOTIDE SEQUENCE</scope>
</reference>
<feature type="compositionally biased region" description="Basic and acidic residues" evidence="1">
    <location>
        <begin position="8"/>
        <end position="18"/>
    </location>
</feature>
<dbReference type="AlphaFoldDB" id="A0A383AHR9"/>
<protein>
    <submittedName>
        <fullName evidence="2">Uncharacterized protein</fullName>
    </submittedName>
</protein>
<gene>
    <name evidence="2" type="ORF">METZ01_LOCUS460221</name>
</gene>
<feature type="non-terminal residue" evidence="2">
    <location>
        <position position="33"/>
    </location>
</feature>
<accession>A0A383AHR9</accession>